<keyword evidence="3" id="KW-0547">Nucleotide-binding</keyword>
<dbReference type="GO" id="GO:0003676">
    <property type="term" value="F:nucleic acid binding"/>
    <property type="evidence" value="ECO:0007669"/>
    <property type="project" value="InterPro"/>
</dbReference>
<dbReference type="RefSeq" id="WP_146523647.1">
    <property type="nucleotide sequence ID" value="NZ_CP151726.1"/>
</dbReference>
<dbReference type="Pfam" id="PF00270">
    <property type="entry name" value="DEAD"/>
    <property type="match status" value="1"/>
</dbReference>
<organism evidence="3 4">
    <name type="scientific">Stieleria varia</name>
    <dbReference type="NCBI Taxonomy" id="2528005"/>
    <lineage>
        <taxon>Bacteria</taxon>
        <taxon>Pseudomonadati</taxon>
        <taxon>Planctomycetota</taxon>
        <taxon>Planctomycetia</taxon>
        <taxon>Pirellulales</taxon>
        <taxon>Pirellulaceae</taxon>
        <taxon>Stieleria</taxon>
    </lineage>
</organism>
<proteinExistence type="predicted"/>
<feature type="transmembrane region" description="Helical" evidence="1">
    <location>
        <begin position="101"/>
        <end position="124"/>
    </location>
</feature>
<dbReference type="AlphaFoldDB" id="A0A5C5ZQY5"/>
<gene>
    <name evidence="3" type="ORF">Pla52n_67730</name>
</gene>
<keyword evidence="3" id="KW-0378">Hydrolase</keyword>
<keyword evidence="1" id="KW-0472">Membrane</keyword>
<keyword evidence="1" id="KW-0812">Transmembrane</keyword>
<sequence>MKSNTFRRSVLGRWSSHPVDVAWRTRWLAIATLLPLVIFAVVLATEIRNPRHWLGLWQNATVWGSLALMLICITAATLMTLGLMARLNRWSSEFKKQAPSFLGWIDPWMAIPAIALALLGPLYLAEINGIGGLAGWVFRFLAFLPLTCLIALTGAMPLRDDAEEKTKRQPWLLGVAIVFGLFALLTTAHDLAVATGATQVSGRLQGLLPGYAGVAPPFSGLVGFGLIGLVAYLAWRLWKRAPSKVEKTIRRYTSLGNLLEIRKDLISGALQEQVDDDADSQVRESGSQRVELALFGHTASEPQRGFRQVAAERFERAVSEIVSPVSGNPSNGQDNVGAADVCVMGDAGSGKTTLLIAHALAMAIESGTRTLWIVPTDMTSTQHHELSRRIQDRLQALDLDWLVATATLSVQLGVDWADGNASLPSILLANERQLREAILDNTAMNQQHRGSLLASFPQIIVDDARRVFDADPNVFSTIDQAGRLCGVYGYRTQMIVSLSSTPSSELIQAIATQPGTAVFEDAVSLQPIDSNQPTL</sequence>
<keyword evidence="3" id="KW-0067">ATP-binding</keyword>
<evidence type="ECO:0000256" key="1">
    <source>
        <dbReference type="SAM" id="Phobius"/>
    </source>
</evidence>
<keyword evidence="1" id="KW-1133">Transmembrane helix</keyword>
<dbReference type="GO" id="GO:0004386">
    <property type="term" value="F:helicase activity"/>
    <property type="evidence" value="ECO:0007669"/>
    <property type="project" value="UniProtKB-KW"/>
</dbReference>
<dbReference type="Proteomes" id="UP000320176">
    <property type="component" value="Unassembled WGS sequence"/>
</dbReference>
<feature type="transmembrane region" description="Helical" evidence="1">
    <location>
        <begin position="214"/>
        <end position="235"/>
    </location>
</feature>
<evidence type="ECO:0000313" key="3">
    <source>
        <dbReference type="EMBL" id="TWT89485.1"/>
    </source>
</evidence>
<dbReference type="InterPro" id="IPR011545">
    <property type="entry name" value="DEAD/DEAH_box_helicase_dom"/>
</dbReference>
<feature type="transmembrane region" description="Helical" evidence="1">
    <location>
        <begin position="136"/>
        <end position="158"/>
    </location>
</feature>
<dbReference type="EMBL" id="SJPN01000021">
    <property type="protein sequence ID" value="TWT89485.1"/>
    <property type="molecule type" value="Genomic_DNA"/>
</dbReference>
<reference evidence="3 4" key="1">
    <citation type="submission" date="2019-02" db="EMBL/GenBank/DDBJ databases">
        <title>Deep-cultivation of Planctomycetes and their phenomic and genomic characterization uncovers novel biology.</title>
        <authorList>
            <person name="Wiegand S."/>
            <person name="Jogler M."/>
            <person name="Boedeker C."/>
            <person name="Pinto D."/>
            <person name="Vollmers J."/>
            <person name="Rivas-Marin E."/>
            <person name="Kohn T."/>
            <person name="Peeters S.H."/>
            <person name="Heuer A."/>
            <person name="Rast P."/>
            <person name="Oberbeckmann S."/>
            <person name="Bunk B."/>
            <person name="Jeske O."/>
            <person name="Meyerdierks A."/>
            <person name="Storesund J.E."/>
            <person name="Kallscheuer N."/>
            <person name="Luecker S."/>
            <person name="Lage O.M."/>
            <person name="Pohl T."/>
            <person name="Merkel B.J."/>
            <person name="Hornburger P."/>
            <person name="Mueller R.-W."/>
            <person name="Bruemmer F."/>
            <person name="Labrenz M."/>
            <person name="Spormann A.M."/>
            <person name="Op Den Camp H."/>
            <person name="Overmann J."/>
            <person name="Amann R."/>
            <person name="Jetten M.S.M."/>
            <person name="Mascher T."/>
            <person name="Medema M.H."/>
            <person name="Devos D.P."/>
            <person name="Kaster A.-K."/>
            <person name="Ovreas L."/>
            <person name="Rohde M."/>
            <person name="Galperin M.Y."/>
            <person name="Jogler C."/>
        </authorList>
    </citation>
    <scope>NUCLEOTIDE SEQUENCE [LARGE SCALE GENOMIC DNA]</scope>
    <source>
        <strain evidence="3 4">Pla52n</strain>
    </source>
</reference>
<dbReference type="InterPro" id="IPR027417">
    <property type="entry name" value="P-loop_NTPase"/>
</dbReference>
<dbReference type="Gene3D" id="3.40.50.300">
    <property type="entry name" value="P-loop containing nucleotide triphosphate hydrolases"/>
    <property type="match status" value="1"/>
</dbReference>
<dbReference type="GO" id="GO:0005524">
    <property type="term" value="F:ATP binding"/>
    <property type="evidence" value="ECO:0007669"/>
    <property type="project" value="InterPro"/>
</dbReference>
<name>A0A5C5ZQY5_9BACT</name>
<evidence type="ECO:0000313" key="4">
    <source>
        <dbReference type="Proteomes" id="UP000320176"/>
    </source>
</evidence>
<keyword evidence="3" id="KW-0347">Helicase</keyword>
<feature type="transmembrane region" description="Helical" evidence="1">
    <location>
        <begin position="60"/>
        <end position="81"/>
    </location>
</feature>
<protein>
    <submittedName>
        <fullName evidence="3">ATP-dependent DNA helicase RecG</fullName>
    </submittedName>
</protein>
<evidence type="ECO:0000259" key="2">
    <source>
        <dbReference type="Pfam" id="PF00270"/>
    </source>
</evidence>
<accession>A0A5C5ZQY5</accession>
<keyword evidence="4" id="KW-1185">Reference proteome</keyword>
<feature type="domain" description="DEAD/DEAH-box helicase" evidence="2">
    <location>
        <begin position="339"/>
        <end position="505"/>
    </location>
</feature>
<feature type="transmembrane region" description="Helical" evidence="1">
    <location>
        <begin position="170"/>
        <end position="194"/>
    </location>
</feature>
<dbReference type="SUPFAM" id="SSF52540">
    <property type="entry name" value="P-loop containing nucleoside triphosphate hydrolases"/>
    <property type="match status" value="1"/>
</dbReference>
<comment type="caution">
    <text evidence="3">The sequence shown here is derived from an EMBL/GenBank/DDBJ whole genome shotgun (WGS) entry which is preliminary data.</text>
</comment>